<evidence type="ECO:0000313" key="3">
    <source>
        <dbReference type="Proteomes" id="UP000319700"/>
    </source>
</evidence>
<keyword evidence="3" id="KW-1185">Reference proteome</keyword>
<organism evidence="2 3">
    <name type="scientific">Flavobacterium pectinovorum</name>
    <dbReference type="NCBI Taxonomy" id="29533"/>
    <lineage>
        <taxon>Bacteria</taxon>
        <taxon>Pseudomonadati</taxon>
        <taxon>Bacteroidota</taxon>
        <taxon>Flavobacteriia</taxon>
        <taxon>Flavobacteriales</taxon>
        <taxon>Flavobacteriaceae</taxon>
        <taxon>Flavobacterium</taxon>
    </lineage>
</organism>
<evidence type="ECO:0000313" key="2">
    <source>
        <dbReference type="EMBL" id="TPG34766.1"/>
    </source>
</evidence>
<dbReference type="Pfam" id="PF21956">
    <property type="entry name" value="DUF6922"/>
    <property type="match status" value="1"/>
</dbReference>
<reference evidence="2 3" key="1">
    <citation type="journal article" date="2019" name="Environ. Microbiol.">
        <title>Species interactions and distinct microbial communities in high Arctic permafrost affected cryosols are associated with the CH4 and CO2 gas fluxes.</title>
        <authorList>
            <person name="Altshuler I."/>
            <person name="Hamel J."/>
            <person name="Turney S."/>
            <person name="Magnuson E."/>
            <person name="Levesque R."/>
            <person name="Greer C."/>
            <person name="Whyte L.G."/>
        </authorList>
    </citation>
    <scope>NUCLEOTIDE SEQUENCE [LARGE SCALE GENOMIC DNA]</scope>
    <source>
        <strain evidence="2 3">42</strain>
    </source>
</reference>
<sequence length="155" mass="18291">MKTSFDIIKGIHPGFVLERELQKRRLGKGQFAIAVGEFPQTLTAITKGKRRMNTSLSMKIEKMLAMEEGYFMILQVYYDIEQEKKKTRQDSKNDKPDVSLLRKILFWDTDINKIDWQKQKKAVVKRIFERGNEDEKNEIRRFYGSQTVNAILNQN</sequence>
<proteinExistence type="predicted"/>
<name>A0A502EE40_9FLAO</name>
<dbReference type="GO" id="GO:0003677">
    <property type="term" value="F:DNA binding"/>
    <property type="evidence" value="ECO:0007669"/>
    <property type="project" value="InterPro"/>
</dbReference>
<dbReference type="RefSeq" id="WP_140511101.1">
    <property type="nucleotide sequence ID" value="NZ_RCZH01000018.1"/>
</dbReference>
<dbReference type="Gene3D" id="1.10.260.40">
    <property type="entry name" value="lambda repressor-like DNA-binding domains"/>
    <property type="match status" value="1"/>
</dbReference>
<dbReference type="SUPFAM" id="SSF47413">
    <property type="entry name" value="lambda repressor-like DNA-binding domains"/>
    <property type="match status" value="1"/>
</dbReference>
<dbReference type="InterPro" id="IPR053830">
    <property type="entry name" value="DUF6922"/>
</dbReference>
<dbReference type="InterPro" id="IPR010982">
    <property type="entry name" value="Lambda_DNA-bd_dom_sf"/>
</dbReference>
<accession>A0A502EE40</accession>
<feature type="domain" description="DUF6922" evidence="1">
    <location>
        <begin position="101"/>
        <end position="152"/>
    </location>
</feature>
<dbReference type="EMBL" id="RCZH01000018">
    <property type="protein sequence ID" value="TPG34766.1"/>
    <property type="molecule type" value="Genomic_DNA"/>
</dbReference>
<dbReference type="AlphaFoldDB" id="A0A502EE40"/>
<comment type="caution">
    <text evidence="2">The sequence shown here is derived from an EMBL/GenBank/DDBJ whole genome shotgun (WGS) entry which is preliminary data.</text>
</comment>
<protein>
    <submittedName>
        <fullName evidence="2">Plasmid maintenance system antidote protein</fullName>
    </submittedName>
</protein>
<dbReference type="OrthoDB" id="1364214at2"/>
<gene>
    <name evidence="2" type="ORF">EAH81_22020</name>
</gene>
<dbReference type="Proteomes" id="UP000319700">
    <property type="component" value="Unassembled WGS sequence"/>
</dbReference>
<evidence type="ECO:0000259" key="1">
    <source>
        <dbReference type="Pfam" id="PF21956"/>
    </source>
</evidence>